<feature type="non-terminal residue" evidence="6">
    <location>
        <position position="1"/>
    </location>
</feature>
<name>A0A392M8M3_9FABA</name>
<dbReference type="AlphaFoldDB" id="A0A392M8M3"/>
<dbReference type="GO" id="GO:0032469">
    <property type="term" value="P:endoplasmic reticulum calcium ion homeostasis"/>
    <property type="evidence" value="ECO:0007669"/>
    <property type="project" value="InterPro"/>
</dbReference>
<protein>
    <submittedName>
        <fullName evidence="6">Uncharacterized protein</fullName>
    </submittedName>
</protein>
<keyword evidence="3 5" id="KW-1133">Transmembrane helix</keyword>
<gene>
    <name evidence="6" type="ORF">A2U01_0003953</name>
</gene>
<dbReference type="EMBL" id="LXQA010004712">
    <property type="protein sequence ID" value="MCH83138.1"/>
    <property type="molecule type" value="Genomic_DNA"/>
</dbReference>
<evidence type="ECO:0000256" key="3">
    <source>
        <dbReference type="ARBA" id="ARBA00022989"/>
    </source>
</evidence>
<evidence type="ECO:0000256" key="4">
    <source>
        <dbReference type="ARBA" id="ARBA00023136"/>
    </source>
</evidence>
<comment type="caution">
    <text evidence="6">The sequence shown here is derived from an EMBL/GenBank/DDBJ whole genome shotgun (WGS) entry which is preliminary data.</text>
</comment>
<dbReference type="PANTHER" id="PTHR12883:SF0">
    <property type="entry name" value="PAT COMPLEX SUBUNIT CCDC47"/>
    <property type="match status" value="1"/>
</dbReference>
<dbReference type="GO" id="GO:0016020">
    <property type="term" value="C:membrane"/>
    <property type="evidence" value="ECO:0007669"/>
    <property type="project" value="UniProtKB-SubCell"/>
</dbReference>
<dbReference type="GO" id="GO:0005509">
    <property type="term" value="F:calcium ion binding"/>
    <property type="evidence" value="ECO:0007669"/>
    <property type="project" value="InterPro"/>
</dbReference>
<dbReference type="InterPro" id="IPR012879">
    <property type="entry name" value="CCDC47"/>
</dbReference>
<dbReference type="GO" id="GO:0005783">
    <property type="term" value="C:endoplasmic reticulum"/>
    <property type="evidence" value="ECO:0007669"/>
    <property type="project" value="InterPro"/>
</dbReference>
<sequence>LPKSTPSTATTFDFWDEDEFEGLPTEQHPDLHVLITDLKSIDNTNTTPSQDQNFKPQSRSFTVGILCESFLIMFAINYFTGNYVRNQSVRR</sequence>
<organism evidence="6 7">
    <name type="scientific">Trifolium medium</name>
    <dbReference type="NCBI Taxonomy" id="97028"/>
    <lineage>
        <taxon>Eukaryota</taxon>
        <taxon>Viridiplantae</taxon>
        <taxon>Streptophyta</taxon>
        <taxon>Embryophyta</taxon>
        <taxon>Tracheophyta</taxon>
        <taxon>Spermatophyta</taxon>
        <taxon>Magnoliopsida</taxon>
        <taxon>eudicotyledons</taxon>
        <taxon>Gunneridae</taxon>
        <taxon>Pentapetalae</taxon>
        <taxon>rosids</taxon>
        <taxon>fabids</taxon>
        <taxon>Fabales</taxon>
        <taxon>Fabaceae</taxon>
        <taxon>Papilionoideae</taxon>
        <taxon>50 kb inversion clade</taxon>
        <taxon>NPAAA clade</taxon>
        <taxon>Hologalegina</taxon>
        <taxon>IRL clade</taxon>
        <taxon>Trifolieae</taxon>
        <taxon>Trifolium</taxon>
    </lineage>
</organism>
<evidence type="ECO:0000256" key="1">
    <source>
        <dbReference type="ARBA" id="ARBA00004167"/>
    </source>
</evidence>
<dbReference type="PANTHER" id="PTHR12883">
    <property type="entry name" value="ADIPOCYTE-SPECIFIC PROTEIN 4-RELATED"/>
    <property type="match status" value="1"/>
</dbReference>
<dbReference type="Proteomes" id="UP000265520">
    <property type="component" value="Unassembled WGS sequence"/>
</dbReference>
<keyword evidence="7" id="KW-1185">Reference proteome</keyword>
<evidence type="ECO:0000256" key="5">
    <source>
        <dbReference type="SAM" id="Phobius"/>
    </source>
</evidence>
<keyword evidence="2 5" id="KW-0812">Transmembrane</keyword>
<evidence type="ECO:0000313" key="6">
    <source>
        <dbReference type="EMBL" id="MCH83138.1"/>
    </source>
</evidence>
<evidence type="ECO:0000256" key="2">
    <source>
        <dbReference type="ARBA" id="ARBA00022692"/>
    </source>
</evidence>
<proteinExistence type="predicted"/>
<accession>A0A392M8M3</accession>
<feature type="transmembrane region" description="Helical" evidence="5">
    <location>
        <begin position="61"/>
        <end position="81"/>
    </location>
</feature>
<reference evidence="6 7" key="1">
    <citation type="journal article" date="2018" name="Front. Plant Sci.">
        <title>Red Clover (Trifolium pratense) and Zigzag Clover (T. medium) - A Picture of Genomic Similarities and Differences.</title>
        <authorList>
            <person name="Dluhosova J."/>
            <person name="Istvanek J."/>
            <person name="Nedelnik J."/>
            <person name="Repkova J."/>
        </authorList>
    </citation>
    <scope>NUCLEOTIDE SEQUENCE [LARGE SCALE GENOMIC DNA]</scope>
    <source>
        <strain evidence="7">cv. 10/8</strain>
        <tissue evidence="6">Leaf</tissue>
    </source>
</reference>
<keyword evidence="4 5" id="KW-0472">Membrane</keyword>
<comment type="subcellular location">
    <subcellularLocation>
        <location evidence="1">Membrane</location>
        <topology evidence="1">Single-pass membrane protein</topology>
    </subcellularLocation>
</comment>
<evidence type="ECO:0000313" key="7">
    <source>
        <dbReference type="Proteomes" id="UP000265520"/>
    </source>
</evidence>